<dbReference type="Gramene" id="MELO3C033184.2.1">
    <property type="protein sequence ID" value="MELO3C033184.2.1"/>
    <property type="gene ID" value="MELO3C033184.2"/>
</dbReference>
<dbReference type="AlphaFoldDB" id="A0A9I9EGJ4"/>
<protein>
    <submittedName>
        <fullName evidence="1">Uncharacterized protein</fullName>
    </submittedName>
</protein>
<organism evidence="1">
    <name type="scientific">Cucumis melo</name>
    <name type="common">Muskmelon</name>
    <dbReference type="NCBI Taxonomy" id="3656"/>
    <lineage>
        <taxon>Eukaryota</taxon>
        <taxon>Viridiplantae</taxon>
        <taxon>Streptophyta</taxon>
        <taxon>Embryophyta</taxon>
        <taxon>Tracheophyta</taxon>
        <taxon>Spermatophyta</taxon>
        <taxon>Magnoliopsida</taxon>
        <taxon>eudicotyledons</taxon>
        <taxon>Gunneridae</taxon>
        <taxon>Pentapetalae</taxon>
        <taxon>rosids</taxon>
        <taxon>fabids</taxon>
        <taxon>Cucurbitales</taxon>
        <taxon>Cucurbitaceae</taxon>
        <taxon>Benincaseae</taxon>
        <taxon>Cucumis</taxon>
    </lineage>
</organism>
<accession>A0A9I9EGJ4</accession>
<evidence type="ECO:0000313" key="1">
    <source>
        <dbReference type="EnsemblPlants" id="MELO3C033184.2.1"/>
    </source>
</evidence>
<dbReference type="EnsemblPlants" id="MELO3C033184.2.1">
    <property type="protein sequence ID" value="MELO3C033184.2.1"/>
    <property type="gene ID" value="MELO3C033184.2"/>
</dbReference>
<name>A0A9I9EGJ4_CUCME</name>
<proteinExistence type="predicted"/>
<sequence length="62" mass="7480">MKYICEGEEEWRICDKINSFLQYPRGGERRRRGEKFFVKEKKNGGYVKKKKKNGQFKLFGKS</sequence>
<reference evidence="1" key="1">
    <citation type="submission" date="2023-03" db="UniProtKB">
        <authorList>
            <consortium name="EnsemblPlants"/>
        </authorList>
    </citation>
    <scope>IDENTIFICATION</scope>
</reference>